<evidence type="ECO:0000313" key="3">
    <source>
        <dbReference type="Proteomes" id="UP001497516"/>
    </source>
</evidence>
<dbReference type="EMBL" id="OZ034817">
    <property type="protein sequence ID" value="CAL1384577.1"/>
    <property type="molecule type" value="Genomic_DNA"/>
</dbReference>
<evidence type="ECO:0000259" key="1">
    <source>
        <dbReference type="Pfam" id="PF10536"/>
    </source>
</evidence>
<organism evidence="2 3">
    <name type="scientific">Linum trigynum</name>
    <dbReference type="NCBI Taxonomy" id="586398"/>
    <lineage>
        <taxon>Eukaryota</taxon>
        <taxon>Viridiplantae</taxon>
        <taxon>Streptophyta</taxon>
        <taxon>Embryophyta</taxon>
        <taxon>Tracheophyta</taxon>
        <taxon>Spermatophyta</taxon>
        <taxon>Magnoliopsida</taxon>
        <taxon>eudicotyledons</taxon>
        <taxon>Gunneridae</taxon>
        <taxon>Pentapetalae</taxon>
        <taxon>rosids</taxon>
        <taxon>fabids</taxon>
        <taxon>Malpighiales</taxon>
        <taxon>Linaceae</taxon>
        <taxon>Linum</taxon>
    </lineage>
</organism>
<dbReference type="InterPro" id="IPR044824">
    <property type="entry name" value="MAIN-like"/>
</dbReference>
<dbReference type="GO" id="GO:0010073">
    <property type="term" value="P:meristem maintenance"/>
    <property type="evidence" value="ECO:0007669"/>
    <property type="project" value="InterPro"/>
</dbReference>
<keyword evidence="3" id="KW-1185">Reference proteome</keyword>
<evidence type="ECO:0000313" key="2">
    <source>
        <dbReference type="EMBL" id="CAL1384577.1"/>
    </source>
</evidence>
<name>A0AAV2EFR8_9ROSI</name>
<gene>
    <name evidence="2" type="ORF">LTRI10_LOCUS25770</name>
</gene>
<dbReference type="Pfam" id="PF10536">
    <property type="entry name" value="PMD"/>
    <property type="match status" value="1"/>
</dbReference>
<feature type="domain" description="Aminotransferase-like plant mobile" evidence="1">
    <location>
        <begin position="108"/>
        <end position="471"/>
    </location>
</feature>
<dbReference type="PANTHER" id="PTHR46033:SF77">
    <property type="entry name" value="SERINE_THREONINE-PROTEIN PHOSPHATASE 7 LONG FORM HOMOLOG"/>
    <property type="match status" value="1"/>
</dbReference>
<dbReference type="AlphaFoldDB" id="A0AAV2EFR8"/>
<sequence>MDGEISPQEEDAIVESREAVMVSPVGNSIPTSRPGHFLKPRILSTSSIEEQVLLKHPLLFPSSPPLFCRGKKWPLQVSFMGWQNPNPKWKSWVDHLSPTYQSVWRRAGIYEAIMGSTCSFRKDDGLIMAMAENWCPETNTFVFPWGEATVTLEDVMILGGLPVSGNPFFACSCEEGRGLKQIEEKLVEVAGRIQRRSSTDEEFQNEWVRVFMCSGIEIEHEAFLSLWLERFVLSDSEGSPKASVFPIAVHLARAKPVGLAPAVLANIYRDMSLLKATIVSASKIETSEPDGDVMAVNLWSSLHFVQLWAWERFPKLRPTPNPIENGEPRSFMWNNLRTRRVRDLRLALDSAGDTFSWRPYAISLNGWQFPDFYRGDGEWLDMESNESLLRYSLCLRVSELVGQGCVELYLPHRVAMQFGMDQDIPLSVDPSNECLEMVWLNYIMPFGNAKIYIPPRLFEPDVTVGYLNWWREPMLSSEGFLKDMPKANGLARRRRTPSKRRKLAHLYSSGDLEANDTPHVAEDVLVPSGLLTMSREVKVEKVAVDDILGLSSAKESQIVLRRIVEVKAETDCDDCQNHSLGVSPAKESVILHREEFLATPVKHGPAMAASAARESSSGDSMETKPVIPADHSRRVEMIGGDTCGDKLRSMPELAVLDQLAALERALAEFKATQCIIKVERD</sequence>
<dbReference type="Proteomes" id="UP001497516">
    <property type="component" value="Chromosome 4"/>
</dbReference>
<protein>
    <recommendedName>
        <fullName evidence="1">Aminotransferase-like plant mobile domain-containing protein</fullName>
    </recommendedName>
</protein>
<accession>A0AAV2EFR8</accession>
<proteinExistence type="predicted"/>
<reference evidence="2 3" key="1">
    <citation type="submission" date="2024-04" db="EMBL/GenBank/DDBJ databases">
        <authorList>
            <person name="Fracassetti M."/>
        </authorList>
    </citation>
    <scope>NUCLEOTIDE SEQUENCE [LARGE SCALE GENOMIC DNA]</scope>
</reference>
<dbReference type="PANTHER" id="PTHR46033">
    <property type="entry name" value="PROTEIN MAIN-LIKE 2"/>
    <property type="match status" value="1"/>
</dbReference>
<dbReference type="InterPro" id="IPR019557">
    <property type="entry name" value="AminoTfrase-like_pln_mobile"/>
</dbReference>